<name>A0A7T0G2C8_9BACT</name>
<gene>
    <name evidence="1" type="ORF">G3M78_01830</name>
</gene>
<dbReference type="Proteomes" id="UP000594464">
    <property type="component" value="Chromosome"/>
</dbReference>
<dbReference type="AlphaFoldDB" id="A0A7T0G2C8"/>
<dbReference type="KEGG" id="nva:G3M78_01830"/>
<dbReference type="EMBL" id="CP048620">
    <property type="protein sequence ID" value="QPJ64204.1"/>
    <property type="molecule type" value="Genomic_DNA"/>
</dbReference>
<evidence type="ECO:0000313" key="2">
    <source>
        <dbReference type="Proteomes" id="UP000594464"/>
    </source>
</evidence>
<organism evidence="1 2">
    <name type="scientific">Candidatus Nitrohelix vancouverensis</name>
    <dbReference type="NCBI Taxonomy" id="2705534"/>
    <lineage>
        <taxon>Bacteria</taxon>
        <taxon>Pseudomonadati</taxon>
        <taxon>Nitrospinota/Tectimicrobiota group</taxon>
        <taxon>Nitrospinota</taxon>
        <taxon>Nitrospinia</taxon>
        <taxon>Nitrospinales</taxon>
        <taxon>Nitrospinaceae</taxon>
        <taxon>Candidatus Nitrohelix</taxon>
    </lineage>
</organism>
<accession>A0A7T0G2C8</accession>
<proteinExistence type="predicted"/>
<reference evidence="2" key="1">
    <citation type="submission" date="2020-02" db="EMBL/GenBank/DDBJ databases">
        <title>Genomic and physiological characterization of two novel Nitrospinaceae genera.</title>
        <authorList>
            <person name="Mueller A.J."/>
            <person name="Jung M.-Y."/>
            <person name="Strachan C.R."/>
            <person name="Herbold C.W."/>
            <person name="Kirkegaard R.H."/>
            <person name="Daims H."/>
        </authorList>
    </citation>
    <scope>NUCLEOTIDE SEQUENCE [LARGE SCALE GENOMIC DNA]</scope>
</reference>
<evidence type="ECO:0000313" key="1">
    <source>
        <dbReference type="EMBL" id="QPJ64204.1"/>
    </source>
</evidence>
<sequence length="55" mass="6483">MDAILLAGKQAESDFVNQNPQAKELEADTHLHVHKENNLLFHRRWKRLWYKIDGG</sequence>
<protein>
    <submittedName>
        <fullName evidence="1">Uncharacterized protein</fullName>
    </submittedName>
</protein>